<feature type="domain" description="RING-type" evidence="3">
    <location>
        <begin position="122"/>
        <end position="167"/>
    </location>
</feature>
<evidence type="ECO:0000313" key="4">
    <source>
        <dbReference type="EMBL" id="KAE9972279.1"/>
    </source>
</evidence>
<dbReference type="EMBL" id="WNWS01000274">
    <property type="protein sequence ID" value="KAE9972279.1"/>
    <property type="molecule type" value="Genomic_DNA"/>
</dbReference>
<gene>
    <name evidence="5" type="ORF">EG327_004169</name>
    <name evidence="4" type="ORF">EG328_005098</name>
</gene>
<dbReference type="InterPro" id="IPR051826">
    <property type="entry name" value="E3_ubiquitin-ligase_domain"/>
</dbReference>
<evidence type="ECO:0000313" key="5">
    <source>
        <dbReference type="EMBL" id="KAE9986800.1"/>
    </source>
</evidence>
<dbReference type="OrthoDB" id="8062037at2759"/>
<name>A0A8H3YSZ2_VENIN</name>
<evidence type="ECO:0000259" key="3">
    <source>
        <dbReference type="PROSITE" id="PS50089"/>
    </source>
</evidence>
<proteinExistence type="predicted"/>
<organism evidence="4 6">
    <name type="scientific">Venturia inaequalis</name>
    <name type="common">Apple scab fungus</name>
    <dbReference type="NCBI Taxonomy" id="5025"/>
    <lineage>
        <taxon>Eukaryota</taxon>
        <taxon>Fungi</taxon>
        <taxon>Dikarya</taxon>
        <taxon>Ascomycota</taxon>
        <taxon>Pezizomycotina</taxon>
        <taxon>Dothideomycetes</taxon>
        <taxon>Pleosporomycetidae</taxon>
        <taxon>Venturiales</taxon>
        <taxon>Venturiaceae</taxon>
        <taxon>Venturia</taxon>
    </lineage>
</organism>
<dbReference type="InterPro" id="IPR001841">
    <property type="entry name" value="Znf_RING"/>
</dbReference>
<comment type="caution">
    <text evidence="4">The sequence shown here is derived from an EMBL/GenBank/DDBJ whole genome shotgun (WGS) entry which is preliminary data.</text>
</comment>
<dbReference type="AlphaFoldDB" id="A0A8H3YSZ2"/>
<dbReference type="PROSITE" id="PS50089">
    <property type="entry name" value="ZF_RING_2"/>
    <property type="match status" value="1"/>
</dbReference>
<dbReference type="EMBL" id="WNWR01000250">
    <property type="protein sequence ID" value="KAE9986800.1"/>
    <property type="molecule type" value="Genomic_DNA"/>
</dbReference>
<dbReference type="GO" id="GO:0061630">
    <property type="term" value="F:ubiquitin protein ligase activity"/>
    <property type="evidence" value="ECO:0007669"/>
    <property type="project" value="TreeGrafter"/>
</dbReference>
<dbReference type="GO" id="GO:0005737">
    <property type="term" value="C:cytoplasm"/>
    <property type="evidence" value="ECO:0007669"/>
    <property type="project" value="TreeGrafter"/>
</dbReference>
<evidence type="ECO:0000256" key="1">
    <source>
        <dbReference type="PROSITE-ProRule" id="PRU00175"/>
    </source>
</evidence>
<evidence type="ECO:0000313" key="7">
    <source>
        <dbReference type="Proteomes" id="UP000490939"/>
    </source>
</evidence>
<accession>A0A8H3YSZ2</accession>
<keyword evidence="1" id="KW-0862">Zinc</keyword>
<dbReference type="Gene3D" id="3.30.40.10">
    <property type="entry name" value="Zinc/RING finger domain, C3HC4 (zinc finger)"/>
    <property type="match status" value="1"/>
</dbReference>
<reference evidence="4 6" key="1">
    <citation type="submission" date="2018-12" db="EMBL/GenBank/DDBJ databases">
        <title>Venturia inaequalis Genome Resource.</title>
        <authorList>
            <person name="Lichtner F.J."/>
        </authorList>
    </citation>
    <scope>NUCLEOTIDE SEQUENCE [LARGE SCALE GENOMIC DNA]</scope>
    <source>
        <strain evidence="4 6">120213</strain>
        <strain evidence="5 7">DMI_063113</strain>
    </source>
</reference>
<dbReference type="PANTHER" id="PTHR22765">
    <property type="entry name" value="RING FINGER AND PROTEASE ASSOCIATED DOMAIN-CONTAINING"/>
    <property type="match status" value="1"/>
</dbReference>
<evidence type="ECO:0000313" key="6">
    <source>
        <dbReference type="Proteomes" id="UP000447873"/>
    </source>
</evidence>
<dbReference type="Proteomes" id="UP000447873">
    <property type="component" value="Unassembled WGS sequence"/>
</dbReference>
<sequence length="193" mass="22050">MSGYDVEHGVNLTQSLKRPTRRPDLSTFYSTVNEAYGDEETINNPNSAPTPENVTASFRILADAYEIILTEHGGDNDALRNMIADLETTAGQPPKEREGVPESFLVDLDRVAKSKLKKDDKCPICSEKFLDDEYPLVVRLPCDDRHLFDLECIRPWLKLNPTCPLDRKVLVKRKMPPPKNDDEEEEDYDDYYA</sequence>
<feature type="compositionally biased region" description="Acidic residues" evidence="2">
    <location>
        <begin position="181"/>
        <end position="193"/>
    </location>
</feature>
<dbReference type="GO" id="GO:0008270">
    <property type="term" value="F:zinc ion binding"/>
    <property type="evidence" value="ECO:0007669"/>
    <property type="project" value="UniProtKB-KW"/>
</dbReference>
<dbReference type="InterPro" id="IPR013083">
    <property type="entry name" value="Znf_RING/FYVE/PHD"/>
</dbReference>
<dbReference type="Proteomes" id="UP000490939">
    <property type="component" value="Unassembled WGS sequence"/>
</dbReference>
<keyword evidence="1" id="KW-0863">Zinc-finger</keyword>
<dbReference type="Pfam" id="PF13639">
    <property type="entry name" value="zf-RING_2"/>
    <property type="match status" value="1"/>
</dbReference>
<keyword evidence="1" id="KW-0479">Metal-binding</keyword>
<dbReference type="GO" id="GO:0006511">
    <property type="term" value="P:ubiquitin-dependent protein catabolic process"/>
    <property type="evidence" value="ECO:0007669"/>
    <property type="project" value="TreeGrafter"/>
</dbReference>
<evidence type="ECO:0000256" key="2">
    <source>
        <dbReference type="SAM" id="MobiDB-lite"/>
    </source>
</evidence>
<feature type="region of interest" description="Disordered" evidence="2">
    <location>
        <begin position="173"/>
        <end position="193"/>
    </location>
</feature>
<dbReference type="PANTHER" id="PTHR22765:SF416">
    <property type="entry name" value="E3 UBIQUITIN-PROTEIN LIGASE GODZILLA"/>
    <property type="match status" value="1"/>
</dbReference>
<protein>
    <recommendedName>
        <fullName evidence="3">RING-type domain-containing protein</fullName>
    </recommendedName>
</protein>
<keyword evidence="7" id="KW-1185">Reference proteome</keyword>
<dbReference type="SUPFAM" id="SSF57850">
    <property type="entry name" value="RING/U-box"/>
    <property type="match status" value="1"/>
</dbReference>